<dbReference type="Pfam" id="PF17263">
    <property type="entry name" value="DUF5329"/>
    <property type="match status" value="1"/>
</dbReference>
<dbReference type="Proteomes" id="UP000552587">
    <property type="component" value="Unassembled WGS sequence"/>
</dbReference>
<evidence type="ECO:0000256" key="1">
    <source>
        <dbReference type="SAM" id="SignalP"/>
    </source>
</evidence>
<feature type="chain" id="PRO_5031568303" evidence="1">
    <location>
        <begin position="23"/>
        <end position="127"/>
    </location>
</feature>
<organism evidence="2 3">
    <name type="scientific">Marilutibacter penaei</name>
    <dbReference type="NCBI Taxonomy" id="2759900"/>
    <lineage>
        <taxon>Bacteria</taxon>
        <taxon>Pseudomonadati</taxon>
        <taxon>Pseudomonadota</taxon>
        <taxon>Gammaproteobacteria</taxon>
        <taxon>Lysobacterales</taxon>
        <taxon>Lysobacteraceae</taxon>
        <taxon>Marilutibacter</taxon>
    </lineage>
</organism>
<accession>A0A7W3YDM1</accession>
<evidence type="ECO:0000313" key="3">
    <source>
        <dbReference type="Proteomes" id="UP000552587"/>
    </source>
</evidence>
<feature type="signal peptide" evidence="1">
    <location>
        <begin position="1"/>
        <end position="22"/>
    </location>
</feature>
<reference evidence="2 3" key="1">
    <citation type="submission" date="2020-07" db="EMBL/GenBank/DDBJ databases">
        <authorList>
            <person name="Xu S."/>
            <person name="Li A."/>
        </authorList>
    </citation>
    <scope>NUCLEOTIDE SEQUENCE [LARGE SCALE GENOMIC DNA]</scope>
    <source>
        <strain evidence="2 3">SG-8</strain>
    </source>
</reference>
<dbReference type="RefSeq" id="WP_182668313.1">
    <property type="nucleotide sequence ID" value="NZ_JACHTE010000002.1"/>
</dbReference>
<gene>
    <name evidence="2" type="ORF">H4F99_03385</name>
</gene>
<proteinExistence type="predicted"/>
<dbReference type="InterPro" id="IPR035242">
    <property type="entry name" value="DUF5329"/>
</dbReference>
<dbReference type="AlphaFoldDB" id="A0A7W3YDM1"/>
<keyword evidence="3" id="KW-1185">Reference proteome</keyword>
<comment type="caution">
    <text evidence="2">The sequence shown here is derived from an EMBL/GenBank/DDBJ whole genome shotgun (WGS) entry which is preliminary data.</text>
</comment>
<name>A0A7W3YDM1_9GAMM</name>
<keyword evidence="1" id="KW-0732">Signal</keyword>
<dbReference type="EMBL" id="JACHTE010000002">
    <property type="protein sequence ID" value="MBB1087528.1"/>
    <property type="molecule type" value="Genomic_DNA"/>
</dbReference>
<evidence type="ECO:0000313" key="2">
    <source>
        <dbReference type="EMBL" id="MBB1087528.1"/>
    </source>
</evidence>
<protein>
    <submittedName>
        <fullName evidence="2">DUF5329 domain-containing protein</fullName>
    </submittedName>
</protein>
<sequence length="127" mass="13941">MKRRGPGLLGLMLVLAAGAAFAAPPESVVREMDALVEALATSGCEFQRNGRWHDADEAADHLRRKQAWLLKRGLIDSTEQFIARAGTESSISGRPYRVRCGDHAEVTSSEWLNEALDALRARTPPSR</sequence>